<reference evidence="4" key="4">
    <citation type="submission" date="2025-09" db="UniProtKB">
        <authorList>
            <consortium name="Ensembl"/>
        </authorList>
    </citation>
    <scope>IDENTIFICATION</scope>
</reference>
<accession>A0A1W2WHX9</accession>
<dbReference type="PANTHER" id="PTHR47385:SF24">
    <property type="entry name" value="MUSCLE-SPECIFIC PROTEIN 20"/>
    <property type="match status" value="1"/>
</dbReference>
<dbReference type="EMBL" id="EAAA01001004">
    <property type="status" value="NOT_ANNOTATED_CDS"/>
    <property type="molecule type" value="Genomic_DNA"/>
</dbReference>
<dbReference type="OMA" id="KWLMDGI"/>
<dbReference type="GO" id="GO:0007015">
    <property type="term" value="P:actin filament organization"/>
    <property type="evidence" value="ECO:0000318"/>
    <property type="project" value="GO_Central"/>
</dbReference>
<name>F7A7T2_CIOIN</name>
<reference evidence="5" key="1">
    <citation type="journal article" date="2002" name="Science">
        <title>The draft genome of Ciona intestinalis: insights into chordate and vertebrate origins.</title>
        <authorList>
            <person name="Dehal P."/>
            <person name="Satou Y."/>
            <person name="Campbell R.K."/>
            <person name="Chapman J."/>
            <person name="Degnan B."/>
            <person name="De Tomaso A."/>
            <person name="Davidson B."/>
            <person name="Di Gregorio A."/>
            <person name="Gelpke M."/>
            <person name="Goodstein D.M."/>
            <person name="Harafuji N."/>
            <person name="Hastings K.E."/>
            <person name="Ho I."/>
            <person name="Hotta K."/>
            <person name="Huang W."/>
            <person name="Kawashima T."/>
            <person name="Lemaire P."/>
            <person name="Martinez D."/>
            <person name="Meinertzhagen I.A."/>
            <person name="Necula S."/>
            <person name="Nonaka M."/>
            <person name="Putnam N."/>
            <person name="Rash S."/>
            <person name="Saiga H."/>
            <person name="Satake M."/>
            <person name="Terry A."/>
            <person name="Yamada L."/>
            <person name="Wang H.G."/>
            <person name="Awazu S."/>
            <person name="Azumi K."/>
            <person name="Boore J."/>
            <person name="Branno M."/>
            <person name="Chin-Bow S."/>
            <person name="DeSantis R."/>
            <person name="Doyle S."/>
            <person name="Francino P."/>
            <person name="Keys D.N."/>
            <person name="Haga S."/>
            <person name="Hayashi H."/>
            <person name="Hino K."/>
            <person name="Imai K.S."/>
            <person name="Inaba K."/>
            <person name="Kano S."/>
            <person name="Kobayashi K."/>
            <person name="Kobayashi M."/>
            <person name="Lee B.I."/>
            <person name="Makabe K.W."/>
            <person name="Manohar C."/>
            <person name="Matassi G."/>
            <person name="Medina M."/>
            <person name="Mochizuki Y."/>
            <person name="Mount S."/>
            <person name="Morishita T."/>
            <person name="Miura S."/>
            <person name="Nakayama A."/>
            <person name="Nishizaka S."/>
            <person name="Nomoto H."/>
            <person name="Ohta F."/>
            <person name="Oishi K."/>
            <person name="Rigoutsos I."/>
            <person name="Sano M."/>
            <person name="Sasaki A."/>
            <person name="Sasakura Y."/>
            <person name="Shoguchi E."/>
            <person name="Shin-i T."/>
            <person name="Spagnuolo A."/>
            <person name="Stainier D."/>
            <person name="Suzuki M.M."/>
            <person name="Tassy O."/>
            <person name="Takatori N."/>
            <person name="Tokuoka M."/>
            <person name="Yagi K."/>
            <person name="Yoshizaki F."/>
            <person name="Wada S."/>
            <person name="Zhang C."/>
            <person name="Hyatt P.D."/>
            <person name="Larimer F."/>
            <person name="Detter C."/>
            <person name="Doggett N."/>
            <person name="Glavina T."/>
            <person name="Hawkins T."/>
            <person name="Richardson P."/>
            <person name="Lucas S."/>
            <person name="Kohara Y."/>
            <person name="Levine M."/>
            <person name="Satoh N."/>
            <person name="Rokhsar D.S."/>
        </authorList>
    </citation>
    <scope>NUCLEOTIDE SEQUENCE [LARGE SCALE GENOMIC DNA]</scope>
</reference>
<dbReference type="PRINTS" id="PR00888">
    <property type="entry name" value="SM22CALPONIN"/>
</dbReference>
<dbReference type="InterPro" id="IPR036872">
    <property type="entry name" value="CH_dom_sf"/>
</dbReference>
<evidence type="ECO:0000259" key="3">
    <source>
        <dbReference type="PROSITE" id="PS50021"/>
    </source>
</evidence>
<dbReference type="InterPro" id="IPR003096">
    <property type="entry name" value="SM22_calponin"/>
</dbReference>
<dbReference type="SMART" id="SM00033">
    <property type="entry name" value="CH"/>
    <property type="match status" value="1"/>
</dbReference>
<dbReference type="Gene3D" id="1.10.418.10">
    <property type="entry name" value="Calponin-like domain"/>
    <property type="match status" value="1"/>
</dbReference>
<reference evidence="4" key="3">
    <citation type="submission" date="2025-08" db="UniProtKB">
        <authorList>
            <consortium name="Ensembl"/>
        </authorList>
    </citation>
    <scope>IDENTIFICATION</scope>
</reference>
<dbReference type="Ensembl" id="ENSCINT00000026000.2">
    <property type="protein sequence ID" value="ENSCINP00000025754.2"/>
    <property type="gene ID" value="ENSCING00000014177.2"/>
</dbReference>
<proteinExistence type="inferred from homology"/>
<dbReference type="Pfam" id="PF00307">
    <property type="entry name" value="CH"/>
    <property type="match status" value="1"/>
</dbReference>
<dbReference type="STRING" id="7719.ENSCINP00000025754"/>
<evidence type="ECO:0000256" key="1">
    <source>
        <dbReference type="ARBA" id="ARBA00009631"/>
    </source>
</evidence>
<evidence type="ECO:0000256" key="2">
    <source>
        <dbReference type="SAM" id="MobiDB-lite"/>
    </source>
</evidence>
<dbReference type="AlphaFoldDB" id="F7A7T2"/>
<gene>
    <name evidence="4" type="primary">LOC100182675</name>
</gene>
<sequence>MANKGYAYGLSADVARKIAGKRDPAKEKEVEDWIKAITEVEFDAKKSFEENLKNGIILCKLANKLVPKSVKKISDSNMPFKLMENIQNFLTMVENYGVPKTDLFQTVDLFEASNIPAVTATLFALGRVCHSKPEFEESSPSYKNWPTLGPKPSAENKREFDEQTLIEGKKIIGIQAGTNKLASQSGQSFGGRRQVNK</sequence>
<dbReference type="GO" id="GO:0051015">
    <property type="term" value="F:actin filament binding"/>
    <property type="evidence" value="ECO:0000318"/>
    <property type="project" value="GO_Central"/>
</dbReference>
<dbReference type="GO" id="GO:0015629">
    <property type="term" value="C:actin cytoskeleton"/>
    <property type="evidence" value="ECO:0000318"/>
    <property type="project" value="GO_Central"/>
</dbReference>
<dbReference type="PROSITE" id="PS50021">
    <property type="entry name" value="CH"/>
    <property type="match status" value="1"/>
</dbReference>
<comment type="similarity">
    <text evidence="1">Belongs to the calponin family.</text>
</comment>
<dbReference type="PROSITE" id="PS51122">
    <property type="entry name" value="CALPONIN_2"/>
    <property type="match status" value="1"/>
</dbReference>
<dbReference type="RefSeq" id="XP_002129393.1">
    <property type="nucleotide sequence ID" value="XM_002129357.5"/>
</dbReference>
<dbReference type="HOGENOM" id="CLU_055232_1_1_1"/>
<feature type="domain" description="Calponin-homology (CH)" evidence="3">
    <location>
        <begin position="24"/>
        <end position="130"/>
    </location>
</feature>
<dbReference type="OrthoDB" id="21595at2759"/>
<protein>
    <submittedName>
        <fullName evidence="4">Myophilin-like</fullName>
    </submittedName>
</protein>
<dbReference type="CDD" id="cd21207">
    <property type="entry name" value="CH_dMP20-like"/>
    <property type="match status" value="1"/>
</dbReference>
<keyword evidence="5" id="KW-1185">Reference proteome</keyword>
<reference evidence="4" key="2">
    <citation type="journal article" date="2008" name="Genome Biol.">
        <title>Improved genome assembly and evidence-based global gene model set for the chordate Ciona intestinalis: new insight into intron and operon populations.</title>
        <authorList>
            <person name="Satou Y."/>
            <person name="Mineta K."/>
            <person name="Ogasawara M."/>
            <person name="Sasakura Y."/>
            <person name="Shoguchi E."/>
            <person name="Ueno K."/>
            <person name="Yamada L."/>
            <person name="Matsumoto J."/>
            <person name="Wasserscheid J."/>
            <person name="Dewar K."/>
            <person name="Wiley G.B."/>
            <person name="Macmil S.L."/>
            <person name="Roe B.A."/>
            <person name="Zeller R.W."/>
            <person name="Hastings K.E."/>
            <person name="Lemaire P."/>
            <person name="Lindquist E."/>
            <person name="Endo T."/>
            <person name="Hotta K."/>
            <person name="Inaba K."/>
        </authorList>
    </citation>
    <scope>NUCLEOTIDE SEQUENCE [LARGE SCALE GENOMIC DNA]</scope>
    <source>
        <strain evidence="4">wild type</strain>
    </source>
</reference>
<dbReference type="InterPro" id="IPR001715">
    <property type="entry name" value="CH_dom"/>
</dbReference>
<dbReference type="PANTHER" id="PTHR47385">
    <property type="entry name" value="CALPONIN"/>
    <property type="match status" value="1"/>
</dbReference>
<evidence type="ECO:0000313" key="5">
    <source>
        <dbReference type="Proteomes" id="UP000008144"/>
    </source>
</evidence>
<dbReference type="KEGG" id="cin:100182675"/>
<dbReference type="SUPFAM" id="SSF47576">
    <property type="entry name" value="Calponin-homology domain, CH-domain"/>
    <property type="match status" value="1"/>
</dbReference>
<feature type="region of interest" description="Disordered" evidence="2">
    <location>
        <begin position="134"/>
        <end position="160"/>
    </location>
</feature>
<dbReference type="Proteomes" id="UP000008144">
    <property type="component" value="Chromosome 12"/>
</dbReference>
<dbReference type="InterPro" id="IPR000557">
    <property type="entry name" value="Calponin_repeat"/>
</dbReference>
<dbReference type="GeneID" id="100182675"/>
<dbReference type="Pfam" id="PF00402">
    <property type="entry name" value="Calponin"/>
    <property type="match status" value="1"/>
</dbReference>
<evidence type="ECO:0000313" key="4">
    <source>
        <dbReference type="Ensembl" id="ENSCINP00000025754.2"/>
    </source>
</evidence>
<dbReference type="GeneTree" id="ENSGT00940000170006"/>
<dbReference type="InterPro" id="IPR050606">
    <property type="entry name" value="Calponin-like"/>
</dbReference>
<accession>F7A7T2</accession>
<organism evidence="4 5">
    <name type="scientific">Ciona intestinalis</name>
    <name type="common">Transparent sea squirt</name>
    <name type="synonym">Ascidia intestinalis</name>
    <dbReference type="NCBI Taxonomy" id="7719"/>
    <lineage>
        <taxon>Eukaryota</taxon>
        <taxon>Metazoa</taxon>
        <taxon>Chordata</taxon>
        <taxon>Tunicata</taxon>
        <taxon>Ascidiacea</taxon>
        <taxon>Phlebobranchia</taxon>
        <taxon>Cionidae</taxon>
        <taxon>Ciona</taxon>
    </lineage>
</organism>
<dbReference type="InParanoid" id="F7A7T2"/>